<evidence type="ECO:0000313" key="1">
    <source>
        <dbReference type="EMBL" id="CAB4872691.1"/>
    </source>
</evidence>
<protein>
    <submittedName>
        <fullName evidence="1">Unannotated protein</fullName>
    </submittedName>
</protein>
<sequence>MEPVTGYRHICINHSRYVLHSLGRSAKRARFLIVNPRSDFDCLLCHHSRGRYGTDCVAWRSPSLSRWRGCRTLSRGSVRSEQHLVRWFRHRRTCRHGLSAALRSHQRWPSHRGGTVFFEGLRAGGGLVAFTYGPSSTRGLAKNRSARVVESSENFGLVRSRRSCGDLAGGHSSPRTSPGLLSRGRRRGLGLTHAVRFGTQCSSTRRSLAPWPLGSNGRWHGCPPRGRDVVARHYLFNHVGHQDRSRSRRGSVNSGGWRTYYLPWATRRSQ</sequence>
<gene>
    <name evidence="1" type="ORF">UFOPK3381_00901</name>
</gene>
<proteinExistence type="predicted"/>
<name>A0A6J7DPY2_9ZZZZ</name>
<accession>A0A6J7DPY2</accession>
<organism evidence="1">
    <name type="scientific">freshwater metagenome</name>
    <dbReference type="NCBI Taxonomy" id="449393"/>
    <lineage>
        <taxon>unclassified sequences</taxon>
        <taxon>metagenomes</taxon>
        <taxon>ecological metagenomes</taxon>
    </lineage>
</organism>
<reference evidence="1" key="1">
    <citation type="submission" date="2020-05" db="EMBL/GenBank/DDBJ databases">
        <authorList>
            <person name="Chiriac C."/>
            <person name="Salcher M."/>
            <person name="Ghai R."/>
            <person name="Kavagutti S V."/>
        </authorList>
    </citation>
    <scope>NUCLEOTIDE SEQUENCE</scope>
</reference>
<dbReference type="AlphaFoldDB" id="A0A6J7DPY2"/>
<dbReference type="EMBL" id="CAFBLN010000035">
    <property type="protein sequence ID" value="CAB4872691.1"/>
    <property type="molecule type" value="Genomic_DNA"/>
</dbReference>